<proteinExistence type="predicted"/>
<protein>
    <submittedName>
        <fullName evidence="1">Uncharacterized protein</fullName>
    </submittedName>
</protein>
<dbReference type="EMBL" id="GISG01074041">
    <property type="protein sequence ID" value="MBA4630513.1"/>
    <property type="molecule type" value="Transcribed_RNA"/>
</dbReference>
<reference evidence="1" key="2">
    <citation type="submission" date="2020-07" db="EMBL/GenBank/DDBJ databases">
        <authorList>
            <person name="Vera ALvarez R."/>
            <person name="Arias-Moreno D.M."/>
            <person name="Jimenez-Jacinto V."/>
            <person name="Jimenez-Bremont J.F."/>
            <person name="Swaminathan K."/>
            <person name="Moose S.P."/>
            <person name="Guerrero-Gonzalez M.L."/>
            <person name="Marino-Ramirez L."/>
            <person name="Landsman D."/>
            <person name="Rodriguez-Kessler M."/>
            <person name="Delgado-Sanchez P."/>
        </authorList>
    </citation>
    <scope>NUCLEOTIDE SEQUENCE</scope>
    <source>
        <tissue evidence="1">Cladode</tissue>
    </source>
</reference>
<dbReference type="AlphaFoldDB" id="A0A7C8Z0E4"/>
<evidence type="ECO:0000313" key="1">
    <source>
        <dbReference type="EMBL" id="MBA4630513.1"/>
    </source>
</evidence>
<reference evidence="1" key="1">
    <citation type="journal article" date="2013" name="J. Plant Res.">
        <title>Effect of fungi and light on seed germination of three Opuntia species from semiarid lands of central Mexico.</title>
        <authorList>
            <person name="Delgado-Sanchez P."/>
            <person name="Jimenez-Bremont J.F."/>
            <person name="Guerrero-Gonzalez Mde L."/>
            <person name="Flores J."/>
        </authorList>
    </citation>
    <scope>NUCLEOTIDE SEQUENCE</scope>
    <source>
        <tissue evidence="1">Cladode</tissue>
    </source>
</reference>
<sequence>MDKAKKKMSGVVDLTSSFSNVSSNLCGFMEGMNSHLSSIASAFATTQQHEQVLMAREIEHEVIKIPGLTRIQAMIAARKLASDTSSLSIFYQCPDDEWQKDFVLNLIHPDLPSSFTF</sequence>
<name>A0A7C8Z0E4_OPUST</name>
<accession>A0A7C8Z0E4</accession>
<organism evidence="1">
    <name type="scientific">Opuntia streptacantha</name>
    <name type="common">Prickly pear cactus</name>
    <name type="synonym">Opuntia cardona</name>
    <dbReference type="NCBI Taxonomy" id="393608"/>
    <lineage>
        <taxon>Eukaryota</taxon>
        <taxon>Viridiplantae</taxon>
        <taxon>Streptophyta</taxon>
        <taxon>Embryophyta</taxon>
        <taxon>Tracheophyta</taxon>
        <taxon>Spermatophyta</taxon>
        <taxon>Magnoliopsida</taxon>
        <taxon>eudicotyledons</taxon>
        <taxon>Gunneridae</taxon>
        <taxon>Pentapetalae</taxon>
        <taxon>Caryophyllales</taxon>
        <taxon>Cactineae</taxon>
        <taxon>Cactaceae</taxon>
        <taxon>Opuntioideae</taxon>
        <taxon>Opuntia</taxon>
    </lineage>
</organism>